<evidence type="ECO:0000256" key="1">
    <source>
        <dbReference type="ARBA" id="ARBA00004245"/>
    </source>
</evidence>
<keyword evidence="7" id="KW-1185">Reference proteome</keyword>
<dbReference type="Gene3D" id="2.160.10.10">
    <property type="entry name" value="Hexapeptide repeat proteins"/>
    <property type="match status" value="1"/>
</dbReference>
<dbReference type="InParanoid" id="A0A316VUN7"/>
<evidence type="ECO:0000313" key="6">
    <source>
        <dbReference type="EMBL" id="PWN40964.1"/>
    </source>
</evidence>
<dbReference type="InterPro" id="IPR011004">
    <property type="entry name" value="Trimer_LpxA-like_sf"/>
</dbReference>
<reference evidence="6 7" key="1">
    <citation type="journal article" date="2018" name="Mol. Biol. Evol.">
        <title>Broad Genomic Sampling Reveals a Smut Pathogenic Ancestry of the Fungal Clade Ustilaginomycotina.</title>
        <authorList>
            <person name="Kijpornyongpan T."/>
            <person name="Mondo S.J."/>
            <person name="Barry K."/>
            <person name="Sandor L."/>
            <person name="Lee J."/>
            <person name="Lipzen A."/>
            <person name="Pangilinan J."/>
            <person name="LaButti K."/>
            <person name="Hainaut M."/>
            <person name="Henrissat B."/>
            <person name="Grigoriev I.V."/>
            <person name="Spatafora J.W."/>
            <person name="Aime M.C."/>
        </authorList>
    </citation>
    <scope>NUCLEOTIDE SEQUENCE [LARGE SCALE GENOMIC DNA]</scope>
    <source>
        <strain evidence="6 7">MCA 4658</strain>
    </source>
</reference>
<dbReference type="STRING" id="1522189.A0A316VUN7"/>
<sequence length="224" mass="23812">MAPQPHSNLASNLSIQPYDPAQYIQTNMTGNRVSRKCHIMGSSNIILGGKCVIHHHVIVRGDLKKAASAMPPLAADATEAQQRAAQKGSQIVVSIGRHSILGEGCIIRPPYKAYKGAFSYYPIKIGDHVIIGAGSILEAAVVGSCVDIGRNVIIGKFAVIKDGVRILDNSVLAPGQVVISGTVWGGSPAKCLGELSENFMVIHEARTKDYYARFRPGPAAGTEK</sequence>
<dbReference type="GeneID" id="37034414"/>
<dbReference type="PANTHER" id="PTHR46126">
    <property type="entry name" value="DYNACTIN SUBUNIT 5"/>
    <property type="match status" value="1"/>
</dbReference>
<comment type="similarity">
    <text evidence="4">Belongs to the dynactin subunits 5/6 family. Dynactin subunit 5 subfamily.</text>
</comment>
<dbReference type="RefSeq" id="XP_025368124.1">
    <property type="nucleotide sequence ID" value="XM_025512544.1"/>
</dbReference>
<comment type="subcellular location">
    <subcellularLocation>
        <location evidence="1">Cytoplasm</location>
        <location evidence="1">Cytoskeleton</location>
    </subcellularLocation>
</comment>
<evidence type="ECO:0000313" key="7">
    <source>
        <dbReference type="Proteomes" id="UP000245783"/>
    </source>
</evidence>
<keyword evidence="2" id="KW-0963">Cytoplasm</keyword>
<accession>A0A316VUN7</accession>
<dbReference type="PANTHER" id="PTHR46126:SF1">
    <property type="entry name" value="DYNACTIN SUBUNIT 5"/>
    <property type="match status" value="1"/>
</dbReference>
<dbReference type="Pfam" id="PF21711">
    <property type="entry name" value="DCTN5"/>
    <property type="match status" value="1"/>
</dbReference>
<evidence type="ECO:0000256" key="2">
    <source>
        <dbReference type="ARBA" id="ARBA00022490"/>
    </source>
</evidence>
<evidence type="ECO:0000256" key="4">
    <source>
        <dbReference type="ARBA" id="ARBA00034706"/>
    </source>
</evidence>
<dbReference type="EMBL" id="KZ819402">
    <property type="protein sequence ID" value="PWN40964.1"/>
    <property type="molecule type" value="Genomic_DNA"/>
</dbReference>
<dbReference type="CDD" id="cd03359">
    <property type="entry name" value="LbH_Dynactin_5"/>
    <property type="match status" value="1"/>
</dbReference>
<gene>
    <name evidence="6" type="ORF">IE81DRAFT_315890</name>
</gene>
<evidence type="ECO:0000256" key="5">
    <source>
        <dbReference type="ARBA" id="ARBA00034865"/>
    </source>
</evidence>
<protein>
    <recommendedName>
        <fullName evidence="5">Dynactin subunit 5</fullName>
    </recommendedName>
</protein>
<name>A0A316VUN7_9BASI</name>
<evidence type="ECO:0000256" key="3">
    <source>
        <dbReference type="ARBA" id="ARBA00023212"/>
    </source>
</evidence>
<dbReference type="GO" id="GO:0005869">
    <property type="term" value="C:dynactin complex"/>
    <property type="evidence" value="ECO:0007669"/>
    <property type="project" value="TreeGrafter"/>
</dbReference>
<dbReference type="InterPro" id="IPR047125">
    <property type="entry name" value="DCTN5"/>
</dbReference>
<dbReference type="AlphaFoldDB" id="A0A316VUN7"/>
<keyword evidence="3" id="KW-0206">Cytoskeleton</keyword>
<dbReference type="OrthoDB" id="417208at2759"/>
<dbReference type="SUPFAM" id="SSF51161">
    <property type="entry name" value="Trimeric LpxA-like enzymes"/>
    <property type="match status" value="1"/>
</dbReference>
<proteinExistence type="inferred from homology"/>
<organism evidence="6 7">
    <name type="scientific">Ceraceosorus guamensis</name>
    <dbReference type="NCBI Taxonomy" id="1522189"/>
    <lineage>
        <taxon>Eukaryota</taxon>
        <taxon>Fungi</taxon>
        <taxon>Dikarya</taxon>
        <taxon>Basidiomycota</taxon>
        <taxon>Ustilaginomycotina</taxon>
        <taxon>Exobasidiomycetes</taxon>
        <taxon>Ceraceosorales</taxon>
        <taxon>Ceraceosoraceae</taxon>
        <taxon>Ceraceosorus</taxon>
    </lineage>
</organism>
<dbReference type="Proteomes" id="UP000245783">
    <property type="component" value="Unassembled WGS sequence"/>
</dbReference>